<evidence type="ECO:0000256" key="4">
    <source>
        <dbReference type="PROSITE-ProRule" id="PRU00335"/>
    </source>
</evidence>
<dbReference type="Proteomes" id="UP000598775">
    <property type="component" value="Unassembled WGS sequence"/>
</dbReference>
<feature type="compositionally biased region" description="Gly residues" evidence="5">
    <location>
        <begin position="227"/>
        <end position="249"/>
    </location>
</feature>
<comment type="caution">
    <text evidence="7">The sequence shown here is derived from an EMBL/GenBank/DDBJ whole genome shotgun (WGS) entry which is preliminary data.</text>
</comment>
<dbReference type="SUPFAM" id="SSF46689">
    <property type="entry name" value="Homeodomain-like"/>
    <property type="match status" value="1"/>
</dbReference>
<gene>
    <name evidence="7" type="ORF">GCM10011399_06680</name>
</gene>
<organism evidence="7 8">
    <name type="scientific">Subtercola lobariae</name>
    <dbReference type="NCBI Taxonomy" id="1588641"/>
    <lineage>
        <taxon>Bacteria</taxon>
        <taxon>Bacillati</taxon>
        <taxon>Actinomycetota</taxon>
        <taxon>Actinomycetes</taxon>
        <taxon>Micrococcales</taxon>
        <taxon>Microbacteriaceae</taxon>
        <taxon>Subtercola</taxon>
    </lineage>
</organism>
<sequence length="249" mass="25966">MRSVLPEDATTRARIRDTAIELFGRDGFRETTVRAIATRVGVSPGLVLHHFGSKDGLREACDDYILAEVEKPGETIGNGEKPGASANIQSWLGRTDEHRPWLRYIGRMLADGSQAGDHLFAEFVAYTERVFAEGEANGSVRPSSDPHMRAVTLTAYSMSALLLERQFARAVGATELTNEVVAAMALPAVELMTHGVYTTDDLLRATQDALGVGGADDGTSGASRANGAGGTGGDGGASSDGAAEGGAGA</sequence>
<dbReference type="PRINTS" id="PR00455">
    <property type="entry name" value="HTHTETR"/>
</dbReference>
<dbReference type="AlphaFoldDB" id="A0A917B391"/>
<evidence type="ECO:0000256" key="3">
    <source>
        <dbReference type="ARBA" id="ARBA00023163"/>
    </source>
</evidence>
<dbReference type="Gene3D" id="1.10.357.10">
    <property type="entry name" value="Tetracycline Repressor, domain 2"/>
    <property type="match status" value="1"/>
</dbReference>
<feature type="region of interest" description="Disordered" evidence="5">
    <location>
        <begin position="213"/>
        <end position="249"/>
    </location>
</feature>
<dbReference type="SUPFAM" id="SSF48498">
    <property type="entry name" value="Tetracyclin repressor-like, C-terminal domain"/>
    <property type="match status" value="1"/>
</dbReference>
<name>A0A917B391_9MICO</name>
<dbReference type="GO" id="GO:0003700">
    <property type="term" value="F:DNA-binding transcription factor activity"/>
    <property type="evidence" value="ECO:0007669"/>
    <property type="project" value="TreeGrafter"/>
</dbReference>
<evidence type="ECO:0000313" key="7">
    <source>
        <dbReference type="EMBL" id="GGF15552.1"/>
    </source>
</evidence>
<evidence type="ECO:0000313" key="8">
    <source>
        <dbReference type="Proteomes" id="UP000598775"/>
    </source>
</evidence>
<keyword evidence="8" id="KW-1185">Reference proteome</keyword>
<dbReference type="InterPro" id="IPR001647">
    <property type="entry name" value="HTH_TetR"/>
</dbReference>
<dbReference type="PANTHER" id="PTHR30055:SF234">
    <property type="entry name" value="HTH-TYPE TRANSCRIPTIONAL REGULATOR BETI"/>
    <property type="match status" value="1"/>
</dbReference>
<dbReference type="PROSITE" id="PS50977">
    <property type="entry name" value="HTH_TETR_2"/>
    <property type="match status" value="1"/>
</dbReference>
<feature type="DNA-binding region" description="H-T-H motif" evidence="4">
    <location>
        <begin position="32"/>
        <end position="51"/>
    </location>
</feature>
<proteinExistence type="predicted"/>
<dbReference type="InterPro" id="IPR036271">
    <property type="entry name" value="Tet_transcr_reg_TetR-rel_C_sf"/>
</dbReference>
<evidence type="ECO:0000256" key="2">
    <source>
        <dbReference type="ARBA" id="ARBA00023125"/>
    </source>
</evidence>
<keyword evidence="2 4" id="KW-0238">DNA-binding</keyword>
<dbReference type="Pfam" id="PF00440">
    <property type="entry name" value="TetR_N"/>
    <property type="match status" value="1"/>
</dbReference>
<keyword evidence="3" id="KW-0804">Transcription</keyword>
<dbReference type="InterPro" id="IPR041484">
    <property type="entry name" value="TetR_C_25"/>
</dbReference>
<evidence type="ECO:0000256" key="5">
    <source>
        <dbReference type="SAM" id="MobiDB-lite"/>
    </source>
</evidence>
<protein>
    <submittedName>
        <fullName evidence="7">Transcriptional regulator, TetR family protein</fullName>
    </submittedName>
</protein>
<accession>A0A917B391</accession>
<keyword evidence="1" id="KW-0805">Transcription regulation</keyword>
<dbReference type="RefSeq" id="WP_188673618.1">
    <property type="nucleotide sequence ID" value="NZ_BMGP01000001.1"/>
</dbReference>
<dbReference type="GO" id="GO:0000976">
    <property type="term" value="F:transcription cis-regulatory region binding"/>
    <property type="evidence" value="ECO:0007669"/>
    <property type="project" value="TreeGrafter"/>
</dbReference>
<reference evidence="7 8" key="1">
    <citation type="journal article" date="2014" name="Int. J. Syst. Evol. Microbiol.">
        <title>Complete genome sequence of Corynebacterium casei LMG S-19264T (=DSM 44701T), isolated from a smear-ripened cheese.</title>
        <authorList>
            <consortium name="US DOE Joint Genome Institute (JGI-PGF)"/>
            <person name="Walter F."/>
            <person name="Albersmeier A."/>
            <person name="Kalinowski J."/>
            <person name="Ruckert C."/>
        </authorList>
    </citation>
    <scope>NUCLEOTIDE SEQUENCE [LARGE SCALE GENOMIC DNA]</scope>
    <source>
        <strain evidence="7 8">CGMCC 1.12976</strain>
    </source>
</reference>
<feature type="domain" description="HTH tetR-type" evidence="6">
    <location>
        <begin position="9"/>
        <end position="69"/>
    </location>
</feature>
<dbReference type="Pfam" id="PF17933">
    <property type="entry name" value="TetR_C_25"/>
    <property type="match status" value="1"/>
</dbReference>
<evidence type="ECO:0000259" key="6">
    <source>
        <dbReference type="PROSITE" id="PS50977"/>
    </source>
</evidence>
<dbReference type="InterPro" id="IPR050109">
    <property type="entry name" value="HTH-type_TetR-like_transc_reg"/>
</dbReference>
<dbReference type="InterPro" id="IPR009057">
    <property type="entry name" value="Homeodomain-like_sf"/>
</dbReference>
<dbReference type="PANTHER" id="PTHR30055">
    <property type="entry name" value="HTH-TYPE TRANSCRIPTIONAL REGULATOR RUTR"/>
    <property type="match status" value="1"/>
</dbReference>
<evidence type="ECO:0000256" key="1">
    <source>
        <dbReference type="ARBA" id="ARBA00023015"/>
    </source>
</evidence>
<dbReference type="EMBL" id="BMGP01000001">
    <property type="protein sequence ID" value="GGF15552.1"/>
    <property type="molecule type" value="Genomic_DNA"/>
</dbReference>